<dbReference type="GO" id="GO:0032259">
    <property type="term" value="P:methylation"/>
    <property type="evidence" value="ECO:0007669"/>
    <property type="project" value="UniProtKB-KW"/>
</dbReference>
<protein>
    <submittedName>
        <fullName evidence="2">SAM-dependent methyltransferase</fullName>
    </submittedName>
</protein>
<dbReference type="AlphaFoldDB" id="M8DP81"/>
<reference evidence="2 3" key="1">
    <citation type="submission" date="2013-03" db="EMBL/GenBank/DDBJ databases">
        <title>Assembly of a new bacterial strain Anoxybacillus flavithermus AK1.</title>
        <authorList>
            <person name="Rajan I."/>
            <person name="PoliReddy D."/>
            <person name="Sugumar T."/>
            <person name="Rathinam K."/>
            <person name="Alqarawi S."/>
            <person name="Khalil A.B."/>
            <person name="Sivakumar N."/>
        </authorList>
    </citation>
    <scope>NUCLEOTIDE SEQUENCE [LARGE SCALE GENOMIC DNA]</scope>
    <source>
        <strain evidence="2 3">AK1</strain>
    </source>
</reference>
<dbReference type="EMBL" id="APCD01000006">
    <property type="protein sequence ID" value="EMT46260.1"/>
    <property type="molecule type" value="Genomic_DNA"/>
</dbReference>
<dbReference type="CDD" id="cd02440">
    <property type="entry name" value="AdoMet_MTases"/>
    <property type="match status" value="1"/>
</dbReference>
<keyword evidence="2" id="KW-0808">Transferase</keyword>
<proteinExistence type="predicted"/>
<feature type="domain" description="Methyltransferase type 11" evidence="1">
    <location>
        <begin position="42"/>
        <end position="137"/>
    </location>
</feature>
<sequence>MTGHVFHHSKAEKLLNPKRRELIAPEKVISLLNVSEHDIVADLGAGNGYFAVPIAKRAKTVYAVDMQQQMLDLLQQHAEREGVKNISYIVSDVAKTTISPQSVDKGLMAFVLHEVDDREAVFAEIAHIIKPNGAFLFIEWEAVESEMGPPLHERIPSHQLMDEAKAHFTHVELVHFHPSVYGVIVKHGH</sequence>
<dbReference type="PATRIC" id="fig|1297581.3.peg.1374"/>
<dbReference type="GO" id="GO:0008757">
    <property type="term" value="F:S-adenosylmethionine-dependent methyltransferase activity"/>
    <property type="evidence" value="ECO:0007669"/>
    <property type="project" value="InterPro"/>
</dbReference>
<organism evidence="2 3">
    <name type="scientific">Anoxybacillus flavithermus AK1</name>
    <dbReference type="NCBI Taxonomy" id="1297581"/>
    <lineage>
        <taxon>Bacteria</taxon>
        <taxon>Bacillati</taxon>
        <taxon>Bacillota</taxon>
        <taxon>Bacilli</taxon>
        <taxon>Bacillales</taxon>
        <taxon>Anoxybacillaceae</taxon>
        <taxon>Anoxybacillus</taxon>
    </lineage>
</organism>
<evidence type="ECO:0000313" key="2">
    <source>
        <dbReference type="EMBL" id="EMT46260.1"/>
    </source>
</evidence>
<gene>
    <name evidence="2" type="ORF">H919_06676</name>
</gene>
<dbReference type="SUPFAM" id="SSF53335">
    <property type="entry name" value="S-adenosyl-L-methionine-dependent methyltransferases"/>
    <property type="match status" value="1"/>
</dbReference>
<comment type="caution">
    <text evidence="2">The sequence shown here is derived from an EMBL/GenBank/DDBJ whole genome shotgun (WGS) entry which is preliminary data.</text>
</comment>
<dbReference type="Pfam" id="PF08241">
    <property type="entry name" value="Methyltransf_11"/>
    <property type="match status" value="1"/>
</dbReference>
<reference evidence="2 3" key="2">
    <citation type="journal article" date="2015" name="Genome Announc.">
        <title>Genome Sequence of Anoxybacillus flavithermus Strain AK1, a Thermophile Isolated from a Hot Spring in Saudi Arabia.</title>
        <authorList>
            <person name="Khalil A."/>
            <person name="Sivakumar N."/>
            <person name="Qarawi S."/>
        </authorList>
    </citation>
    <scope>NUCLEOTIDE SEQUENCE [LARGE SCALE GENOMIC DNA]</scope>
    <source>
        <strain evidence="2 3">AK1</strain>
    </source>
</reference>
<evidence type="ECO:0000259" key="1">
    <source>
        <dbReference type="Pfam" id="PF08241"/>
    </source>
</evidence>
<dbReference type="RefSeq" id="WP_003396878.1">
    <property type="nucleotide sequence ID" value="NZ_APCD01000006.1"/>
</dbReference>
<dbReference type="Gene3D" id="3.40.50.150">
    <property type="entry name" value="Vaccinia Virus protein VP39"/>
    <property type="match status" value="1"/>
</dbReference>
<keyword evidence="2" id="KW-0489">Methyltransferase</keyword>
<dbReference type="Proteomes" id="UP000012085">
    <property type="component" value="Unassembled WGS sequence"/>
</dbReference>
<evidence type="ECO:0000313" key="3">
    <source>
        <dbReference type="Proteomes" id="UP000012085"/>
    </source>
</evidence>
<dbReference type="InterPro" id="IPR013216">
    <property type="entry name" value="Methyltransf_11"/>
</dbReference>
<accession>M8DP81</accession>
<dbReference type="InterPro" id="IPR029063">
    <property type="entry name" value="SAM-dependent_MTases_sf"/>
</dbReference>
<name>M8DP81_9BACL</name>
<dbReference type="PANTHER" id="PTHR43861">
    <property type="entry name" value="TRANS-ACONITATE 2-METHYLTRANSFERASE-RELATED"/>
    <property type="match status" value="1"/>
</dbReference>